<dbReference type="EMBL" id="MU001641">
    <property type="protein sequence ID" value="KAF2479643.1"/>
    <property type="molecule type" value="Genomic_DNA"/>
</dbReference>
<dbReference type="GeneID" id="54479380"/>
<feature type="region of interest" description="Disordered" evidence="1">
    <location>
        <begin position="183"/>
        <end position="210"/>
    </location>
</feature>
<name>A0A6A6PJE1_9PEZI</name>
<evidence type="ECO:0000313" key="2">
    <source>
        <dbReference type="EMBL" id="KAF2479643.1"/>
    </source>
</evidence>
<feature type="compositionally biased region" description="Polar residues" evidence="1">
    <location>
        <begin position="189"/>
        <end position="198"/>
    </location>
</feature>
<dbReference type="OrthoDB" id="336240at2759"/>
<gene>
    <name evidence="2" type="ORF">BDY17DRAFT_42617</name>
</gene>
<accession>A0A6A6PJE1</accession>
<protein>
    <submittedName>
        <fullName evidence="2">Uncharacterized protein</fullName>
    </submittedName>
</protein>
<evidence type="ECO:0000256" key="1">
    <source>
        <dbReference type="SAM" id="MobiDB-lite"/>
    </source>
</evidence>
<proteinExistence type="predicted"/>
<dbReference type="RefSeq" id="XP_033586213.1">
    <property type="nucleotide sequence ID" value="XM_033738378.1"/>
</dbReference>
<keyword evidence="3" id="KW-1185">Reference proteome</keyword>
<organism evidence="2 3">
    <name type="scientific">Neohortaea acidophila</name>
    <dbReference type="NCBI Taxonomy" id="245834"/>
    <lineage>
        <taxon>Eukaryota</taxon>
        <taxon>Fungi</taxon>
        <taxon>Dikarya</taxon>
        <taxon>Ascomycota</taxon>
        <taxon>Pezizomycotina</taxon>
        <taxon>Dothideomycetes</taxon>
        <taxon>Dothideomycetidae</taxon>
        <taxon>Mycosphaerellales</taxon>
        <taxon>Teratosphaeriaceae</taxon>
        <taxon>Neohortaea</taxon>
    </lineage>
</organism>
<evidence type="ECO:0000313" key="3">
    <source>
        <dbReference type="Proteomes" id="UP000799767"/>
    </source>
</evidence>
<sequence>MNERDRIYNTTLTSIRALMGLLRKTHNNTQLDNTRPTMSTLQELVVAALTCPGFSEAQKYIVVANLHQSGNGSVANSRGMNFRFGGTHKFASDWPFEGLAMQPGVDETVVEYIAALIHAATVHAPAPTLAELHAYRAAAMQQSLFGMLDIDYTGAKTMADVGRIELRTIKSLLSRVLPRAGDDEAQAEVHSTSSSSAYGSPDYGRGSRYR</sequence>
<reference evidence="2" key="1">
    <citation type="journal article" date="2020" name="Stud. Mycol.">
        <title>101 Dothideomycetes genomes: a test case for predicting lifestyles and emergence of pathogens.</title>
        <authorList>
            <person name="Haridas S."/>
            <person name="Albert R."/>
            <person name="Binder M."/>
            <person name="Bloem J."/>
            <person name="Labutti K."/>
            <person name="Salamov A."/>
            <person name="Andreopoulos B."/>
            <person name="Baker S."/>
            <person name="Barry K."/>
            <person name="Bills G."/>
            <person name="Bluhm B."/>
            <person name="Cannon C."/>
            <person name="Castanera R."/>
            <person name="Culley D."/>
            <person name="Daum C."/>
            <person name="Ezra D."/>
            <person name="Gonzalez J."/>
            <person name="Henrissat B."/>
            <person name="Kuo A."/>
            <person name="Liang C."/>
            <person name="Lipzen A."/>
            <person name="Lutzoni F."/>
            <person name="Magnuson J."/>
            <person name="Mondo S."/>
            <person name="Nolan M."/>
            <person name="Ohm R."/>
            <person name="Pangilinan J."/>
            <person name="Park H.-J."/>
            <person name="Ramirez L."/>
            <person name="Alfaro M."/>
            <person name="Sun H."/>
            <person name="Tritt A."/>
            <person name="Yoshinaga Y."/>
            <person name="Zwiers L.-H."/>
            <person name="Turgeon B."/>
            <person name="Goodwin S."/>
            <person name="Spatafora J."/>
            <person name="Crous P."/>
            <person name="Grigoriev I."/>
        </authorList>
    </citation>
    <scope>NUCLEOTIDE SEQUENCE</scope>
    <source>
        <strain evidence="2">CBS 113389</strain>
    </source>
</reference>
<dbReference type="Proteomes" id="UP000799767">
    <property type="component" value="Unassembled WGS sequence"/>
</dbReference>
<dbReference type="AlphaFoldDB" id="A0A6A6PJE1"/>